<dbReference type="InParanoid" id="K3WZP2"/>
<evidence type="ECO:0008006" key="3">
    <source>
        <dbReference type="Google" id="ProtNLM"/>
    </source>
</evidence>
<keyword evidence="2" id="KW-1185">Reference proteome</keyword>
<dbReference type="AlphaFoldDB" id="K3WZP2"/>
<reference evidence="2" key="2">
    <citation type="submission" date="2010-04" db="EMBL/GenBank/DDBJ databases">
        <authorList>
            <person name="Buell R."/>
            <person name="Hamilton J."/>
            <person name="Hostetler J."/>
        </authorList>
    </citation>
    <scope>NUCLEOTIDE SEQUENCE [LARGE SCALE GENOMIC DNA]</scope>
    <source>
        <strain evidence="2">DAOM:BR144</strain>
    </source>
</reference>
<organism evidence="1 2">
    <name type="scientific">Globisporangium ultimum (strain ATCC 200006 / CBS 805.95 / DAOM BR144)</name>
    <name type="common">Pythium ultimum</name>
    <dbReference type="NCBI Taxonomy" id="431595"/>
    <lineage>
        <taxon>Eukaryota</taxon>
        <taxon>Sar</taxon>
        <taxon>Stramenopiles</taxon>
        <taxon>Oomycota</taxon>
        <taxon>Peronosporomycetes</taxon>
        <taxon>Pythiales</taxon>
        <taxon>Pythiaceae</taxon>
        <taxon>Globisporangium</taxon>
    </lineage>
</organism>
<name>K3WZP2_GLOUD</name>
<evidence type="ECO:0000313" key="2">
    <source>
        <dbReference type="Proteomes" id="UP000019132"/>
    </source>
</evidence>
<reference evidence="1" key="3">
    <citation type="submission" date="2015-02" db="UniProtKB">
        <authorList>
            <consortium name="EnsemblProtists"/>
        </authorList>
    </citation>
    <scope>IDENTIFICATION</scope>
    <source>
        <strain evidence="1">DAOM BR144</strain>
    </source>
</reference>
<dbReference type="HOGENOM" id="CLU_033666_10_3_1"/>
<proteinExistence type="predicted"/>
<dbReference type="Proteomes" id="UP000019132">
    <property type="component" value="Unassembled WGS sequence"/>
</dbReference>
<accession>K3WZP2</accession>
<dbReference type="EnsemblProtists" id="PYU1_T010441">
    <property type="protein sequence ID" value="PYU1_T010441"/>
    <property type="gene ID" value="PYU1_G010419"/>
</dbReference>
<dbReference type="Gene3D" id="1.10.10.60">
    <property type="entry name" value="Homeodomain-like"/>
    <property type="match status" value="1"/>
</dbReference>
<evidence type="ECO:0000313" key="1">
    <source>
        <dbReference type="EnsemblProtists" id="PYU1_T010441"/>
    </source>
</evidence>
<reference evidence="2" key="1">
    <citation type="journal article" date="2010" name="Genome Biol.">
        <title>Genome sequence of the necrotrophic plant pathogen Pythium ultimum reveals original pathogenicity mechanisms and effector repertoire.</title>
        <authorList>
            <person name="Levesque C.A."/>
            <person name="Brouwer H."/>
            <person name="Cano L."/>
            <person name="Hamilton J.P."/>
            <person name="Holt C."/>
            <person name="Huitema E."/>
            <person name="Raffaele S."/>
            <person name="Robideau G.P."/>
            <person name="Thines M."/>
            <person name="Win J."/>
            <person name="Zerillo M.M."/>
            <person name="Beakes G.W."/>
            <person name="Boore J.L."/>
            <person name="Busam D."/>
            <person name="Dumas B."/>
            <person name="Ferriera S."/>
            <person name="Fuerstenberg S.I."/>
            <person name="Gachon C.M."/>
            <person name="Gaulin E."/>
            <person name="Govers F."/>
            <person name="Grenville-Briggs L."/>
            <person name="Horner N."/>
            <person name="Hostetler J."/>
            <person name="Jiang R.H."/>
            <person name="Johnson J."/>
            <person name="Krajaejun T."/>
            <person name="Lin H."/>
            <person name="Meijer H.J."/>
            <person name="Moore B."/>
            <person name="Morris P."/>
            <person name="Phuntmart V."/>
            <person name="Puiu D."/>
            <person name="Shetty J."/>
            <person name="Stajich J.E."/>
            <person name="Tripathy S."/>
            <person name="Wawra S."/>
            <person name="van West P."/>
            <person name="Whitty B.R."/>
            <person name="Coutinho P.M."/>
            <person name="Henrissat B."/>
            <person name="Martin F."/>
            <person name="Thomas P.D."/>
            <person name="Tyler B.M."/>
            <person name="De Vries R.P."/>
            <person name="Kamoun S."/>
            <person name="Yandell M."/>
            <person name="Tisserat N."/>
            <person name="Buell C.R."/>
        </authorList>
    </citation>
    <scope>NUCLEOTIDE SEQUENCE</scope>
    <source>
        <strain evidence="2">DAOM:BR144</strain>
    </source>
</reference>
<dbReference type="VEuPathDB" id="FungiDB:PYU1_G010419"/>
<protein>
    <recommendedName>
        <fullName evidence="3">Transposase IS30-like HTH domain-containing protein</fullName>
    </recommendedName>
</protein>
<sequence>MRGTVEGKLLTDEERDTIRPLAANGVPLRTIATAVKRSLGACQRVVSTPADNQRQKRQGSFQSVTEHHQVGFGWDIVHREGQGEALACSVRAIQRVIKDVDWIKYRKINAALALTKRPKEARVRWAEEMALVDGIERRQAVFCDERKRNIDGPGGM</sequence>
<dbReference type="EMBL" id="GL376596">
    <property type="status" value="NOT_ANNOTATED_CDS"/>
    <property type="molecule type" value="Genomic_DNA"/>
</dbReference>